<dbReference type="InterPro" id="IPR006016">
    <property type="entry name" value="UspA"/>
</dbReference>
<evidence type="ECO:0000259" key="2">
    <source>
        <dbReference type="Pfam" id="PF00582"/>
    </source>
</evidence>
<reference evidence="4" key="2">
    <citation type="submission" date="2016-02" db="EMBL/GenBank/DDBJ databases">
        <title>Draft genome sequence of five rapidly growing Mycobacterium species.</title>
        <authorList>
            <person name="Katahira K."/>
            <person name="Gotou Y."/>
            <person name="Iida K."/>
            <person name="Ogura Y."/>
            <person name="Hayashi T."/>
        </authorList>
    </citation>
    <scope>NUCLEOTIDE SEQUENCE [LARGE SCALE GENOMIC DNA]</scope>
    <source>
        <strain evidence="4">JCM15654</strain>
    </source>
</reference>
<comment type="caution">
    <text evidence="3">The sequence shown here is derived from an EMBL/GenBank/DDBJ whole genome shotgun (WGS) entry which is preliminary data.</text>
</comment>
<feature type="domain" description="UspA" evidence="2">
    <location>
        <begin position="10"/>
        <end position="140"/>
    </location>
</feature>
<dbReference type="AlphaFoldDB" id="A0A117I5F1"/>
<gene>
    <name evidence="3" type="ORF">RMCB_2523</name>
</gene>
<proteinExistence type="inferred from homology"/>
<evidence type="ECO:0000313" key="3">
    <source>
        <dbReference type="EMBL" id="GAS88427.1"/>
    </source>
</evidence>
<dbReference type="SUPFAM" id="SSF52402">
    <property type="entry name" value="Adenine nucleotide alpha hydrolases-like"/>
    <property type="match status" value="2"/>
</dbReference>
<dbReference type="PRINTS" id="PR01438">
    <property type="entry name" value="UNVRSLSTRESS"/>
</dbReference>
<dbReference type="Pfam" id="PF00582">
    <property type="entry name" value="Usp"/>
    <property type="match status" value="1"/>
</dbReference>
<dbReference type="InterPro" id="IPR006015">
    <property type="entry name" value="Universal_stress_UspA"/>
</dbReference>
<name>A0A117I5F1_9MYCO</name>
<comment type="similarity">
    <text evidence="1">Belongs to the universal stress protein A family.</text>
</comment>
<dbReference type="PANTHER" id="PTHR46268:SF6">
    <property type="entry name" value="UNIVERSAL STRESS PROTEIN UP12"/>
    <property type="match status" value="1"/>
</dbReference>
<dbReference type="RefSeq" id="WP_062829056.1">
    <property type="nucleotide sequence ID" value="NZ_BCSX01000023.1"/>
</dbReference>
<accession>A0A117I5F1</accession>
<dbReference type="STRING" id="146020.RMCB_2523"/>
<protein>
    <recommendedName>
        <fullName evidence="2">UspA domain-containing protein</fullName>
    </recommendedName>
</protein>
<dbReference type="Gene3D" id="3.40.50.620">
    <property type="entry name" value="HUPs"/>
    <property type="match status" value="2"/>
</dbReference>
<evidence type="ECO:0000256" key="1">
    <source>
        <dbReference type="ARBA" id="ARBA00008791"/>
    </source>
</evidence>
<reference evidence="4" key="1">
    <citation type="journal article" date="2016" name="Genome Announc.">
        <title>Draft Genome Sequences of Five Rapidly Growing Mycobacterium Species, M. thermoresistibile, M. fortuitum subsp. acetamidolyticum, M. canariasense, M. brisbanense, and M. novocastrense.</title>
        <authorList>
            <person name="Katahira K."/>
            <person name="Ogura Y."/>
            <person name="Gotoh Y."/>
            <person name="Hayashi T."/>
        </authorList>
    </citation>
    <scope>NUCLEOTIDE SEQUENCE [LARGE SCALE GENOMIC DNA]</scope>
    <source>
        <strain evidence="4">JCM15654</strain>
    </source>
</reference>
<keyword evidence="4" id="KW-1185">Reference proteome</keyword>
<sequence>MATSNGNYPVVVGIDGSAAALDAALWAIDEAEARDVPLRLVSSIDRGGSDASGDELRMSQEYAQTSLRSARTAIDAAGRSVKVESAVLEGSPGANLIEESRHAAMICVGSSGIGRFAESLFGSTATSVAENAHCPVAIIRRHPSRQSSGPGMIAVPVGAFDGDDHVIGTAVAEAALRGRSVLAVGVWERDFGDTPYDELDRRTARWQERHPHVRIHVTAGAAGISQFLAEHTEPVDMVVLPCADADEVANIVGPHSRSLTRHPECSVLIVRQ</sequence>
<dbReference type="EMBL" id="BCSX01000023">
    <property type="protein sequence ID" value="GAS88427.1"/>
    <property type="molecule type" value="Genomic_DNA"/>
</dbReference>
<evidence type="ECO:0000313" key="4">
    <source>
        <dbReference type="Proteomes" id="UP000069620"/>
    </source>
</evidence>
<dbReference type="PANTHER" id="PTHR46268">
    <property type="entry name" value="STRESS RESPONSE PROTEIN NHAX"/>
    <property type="match status" value="1"/>
</dbReference>
<organism evidence="3 4">
    <name type="scientific">Mycolicibacterium brisbanense</name>
    <dbReference type="NCBI Taxonomy" id="146020"/>
    <lineage>
        <taxon>Bacteria</taxon>
        <taxon>Bacillati</taxon>
        <taxon>Actinomycetota</taxon>
        <taxon>Actinomycetes</taxon>
        <taxon>Mycobacteriales</taxon>
        <taxon>Mycobacteriaceae</taxon>
        <taxon>Mycolicibacterium</taxon>
    </lineage>
</organism>
<dbReference type="Proteomes" id="UP000069620">
    <property type="component" value="Unassembled WGS sequence"/>
</dbReference>
<dbReference type="OrthoDB" id="4614783at2"/>
<dbReference type="InterPro" id="IPR014729">
    <property type="entry name" value="Rossmann-like_a/b/a_fold"/>
</dbReference>